<name>A0A8J3QUH4_9ACTN</name>
<dbReference type="Proteomes" id="UP000642748">
    <property type="component" value="Unassembled WGS sequence"/>
</dbReference>
<dbReference type="PANTHER" id="PTHR37807">
    <property type="entry name" value="OS07G0160300 PROTEIN"/>
    <property type="match status" value="1"/>
</dbReference>
<dbReference type="RefSeq" id="WP_203920316.1">
    <property type="nucleotide sequence ID" value="NZ_BONZ01000045.1"/>
</dbReference>
<dbReference type="Pfam" id="PF13671">
    <property type="entry name" value="AAA_33"/>
    <property type="match status" value="1"/>
</dbReference>
<comment type="caution">
    <text evidence="1">The sequence shown here is derived from an EMBL/GenBank/DDBJ whole genome shotgun (WGS) entry which is preliminary data.</text>
</comment>
<dbReference type="InterPro" id="IPR027417">
    <property type="entry name" value="P-loop_NTPase"/>
</dbReference>
<dbReference type="PANTHER" id="PTHR37807:SF3">
    <property type="entry name" value="OS07G0160300 PROTEIN"/>
    <property type="match status" value="1"/>
</dbReference>
<protein>
    <recommendedName>
        <fullName evidence="3">Kinase</fullName>
    </recommendedName>
</protein>
<evidence type="ECO:0000313" key="1">
    <source>
        <dbReference type="EMBL" id="GIH16754.1"/>
    </source>
</evidence>
<accession>A0A8J3QUH4</accession>
<sequence length="177" mass="19961">MQDSKPSRVVVFTGLPGTGKSSLAEQVARAIQAPAFAGDWLMGALKPYGLLDRLDRPTYLAMYYNLLHTLITRQLILGQSAVVDCLINDDTAGRWRDDAARYDARLLVVECVCTDIELHRSRIVGRKRDIPGWHEIGWDHVERMRTEYPPLAVSHITVDAVNSIDDNVRYVLEQINS</sequence>
<organism evidence="1 2">
    <name type="scientific">Rugosimonospora africana</name>
    <dbReference type="NCBI Taxonomy" id="556532"/>
    <lineage>
        <taxon>Bacteria</taxon>
        <taxon>Bacillati</taxon>
        <taxon>Actinomycetota</taxon>
        <taxon>Actinomycetes</taxon>
        <taxon>Micromonosporales</taxon>
        <taxon>Micromonosporaceae</taxon>
        <taxon>Rugosimonospora</taxon>
    </lineage>
</organism>
<dbReference type="AlphaFoldDB" id="A0A8J3QUH4"/>
<gene>
    <name evidence="1" type="ORF">Raf01_49260</name>
</gene>
<dbReference type="Gene3D" id="3.40.50.300">
    <property type="entry name" value="P-loop containing nucleotide triphosphate hydrolases"/>
    <property type="match status" value="1"/>
</dbReference>
<evidence type="ECO:0000313" key="2">
    <source>
        <dbReference type="Proteomes" id="UP000642748"/>
    </source>
</evidence>
<dbReference type="EMBL" id="BONZ01000045">
    <property type="protein sequence ID" value="GIH16754.1"/>
    <property type="molecule type" value="Genomic_DNA"/>
</dbReference>
<proteinExistence type="predicted"/>
<dbReference type="SUPFAM" id="SSF52540">
    <property type="entry name" value="P-loop containing nucleoside triphosphate hydrolases"/>
    <property type="match status" value="1"/>
</dbReference>
<evidence type="ECO:0008006" key="3">
    <source>
        <dbReference type="Google" id="ProtNLM"/>
    </source>
</evidence>
<reference evidence="1" key="1">
    <citation type="submission" date="2021-01" db="EMBL/GenBank/DDBJ databases">
        <title>Whole genome shotgun sequence of Rugosimonospora africana NBRC 104875.</title>
        <authorList>
            <person name="Komaki H."/>
            <person name="Tamura T."/>
        </authorList>
    </citation>
    <scope>NUCLEOTIDE SEQUENCE</scope>
    <source>
        <strain evidence="1">NBRC 104875</strain>
    </source>
</reference>
<keyword evidence="2" id="KW-1185">Reference proteome</keyword>